<comment type="caution">
    <text evidence="2">The sequence shown here is derived from an EMBL/GenBank/DDBJ whole genome shotgun (WGS) entry which is preliminary data.</text>
</comment>
<keyword evidence="3" id="KW-1185">Reference proteome</keyword>
<evidence type="ECO:0000313" key="3">
    <source>
        <dbReference type="Proteomes" id="UP000005273"/>
    </source>
</evidence>
<evidence type="ECO:0000256" key="1">
    <source>
        <dbReference type="SAM" id="Phobius"/>
    </source>
</evidence>
<name>A0A0T5XC21_9BACT</name>
<sequence>MATKDNVPCRRRSEKSSKLPFYTNFVFLEGVKFILGFLAFFLAVLLVLPSEAWGYDPLYDPLKEGWALPVVVIPPEKGWDSPEGRSVKSGLTAYEAEVSRARWGIGGYDIVFVEEGREGAIAFLSFVEGREGMKQVEALGRTGPVVLSAFGEDLALQQKDGEVLPYAFALDLPRGCKGAALGRHVRFGHAGKSFAFMADPLDRYMRPMIKGFMDETKSLKVSAFWLQSGISMESAFAEMKKLKVDGVVSFLGASGTQYLWAMCKKENLDFFSGLSLWAISPLLEGTVAVDQGWPLKEDPAVRSFATKVFDLTRKSVERPEWALRAYAAASWIGNALKYSLEREDQPGSKDGMRRGMERASPFALGSQVLLPDAATHRPRERKVAILKLQEGKFVLDEELIIPSRLELEPVF</sequence>
<keyword evidence="1" id="KW-1133">Transmembrane helix</keyword>
<keyword evidence="1" id="KW-0812">Transmembrane</keyword>
<feature type="transmembrane region" description="Helical" evidence="1">
    <location>
        <begin position="21"/>
        <end position="48"/>
    </location>
</feature>
<accession>A0A0T5XC21</accession>
<keyword evidence="1" id="KW-0472">Membrane</keyword>
<organism evidence="2 3">
    <name type="scientific">Acetomicrobium hydrogeniformans ATCC BAA-1850</name>
    <dbReference type="NCBI Taxonomy" id="592015"/>
    <lineage>
        <taxon>Bacteria</taxon>
        <taxon>Thermotogati</taxon>
        <taxon>Synergistota</taxon>
        <taxon>Synergistia</taxon>
        <taxon>Synergistales</taxon>
        <taxon>Acetomicrobiaceae</taxon>
        <taxon>Acetomicrobium</taxon>
    </lineage>
</organism>
<protein>
    <submittedName>
        <fullName evidence="2">Uncharacterized protein</fullName>
    </submittedName>
</protein>
<dbReference type="EMBL" id="ACJX03000001">
    <property type="protein sequence ID" value="KRT35915.1"/>
    <property type="molecule type" value="Genomic_DNA"/>
</dbReference>
<dbReference type="InterPro" id="IPR028082">
    <property type="entry name" value="Peripla_BP_I"/>
</dbReference>
<gene>
    <name evidence="2" type="ORF">HMPREF1705_03174</name>
</gene>
<dbReference type="RefSeq" id="WP_083489967.1">
    <property type="nucleotide sequence ID" value="NZ_ACJX03000001.1"/>
</dbReference>
<dbReference type="Proteomes" id="UP000005273">
    <property type="component" value="Unassembled WGS sequence"/>
</dbReference>
<dbReference type="STRING" id="592015.HMPREF1705_03174"/>
<reference evidence="3" key="1">
    <citation type="submission" date="2012-09" db="EMBL/GenBank/DDBJ databases">
        <authorList>
            <person name="Weinstock G."/>
            <person name="Sodergren E."/>
            <person name="Clifton S."/>
            <person name="Fulton L."/>
            <person name="Fulton B."/>
            <person name="Courtney L."/>
            <person name="Fronick C."/>
            <person name="Harrison M."/>
            <person name="Strong C."/>
            <person name="Farmer C."/>
            <person name="Delehaunty K."/>
            <person name="Markovic C."/>
            <person name="Hall O."/>
            <person name="Minx P."/>
            <person name="Tomlinson C."/>
            <person name="Mitreva M."/>
            <person name="Nelson J."/>
            <person name="Hou S."/>
            <person name="Wollam A."/>
            <person name="Pepin K.H."/>
            <person name="Johnson M."/>
            <person name="Bhonagiri V."/>
            <person name="Nash W.E."/>
            <person name="Suruliraj S."/>
            <person name="Warren W."/>
            <person name="Chinwalla A."/>
            <person name="Mardis E.R."/>
            <person name="Wilson R.K."/>
        </authorList>
    </citation>
    <scope>NUCLEOTIDE SEQUENCE [LARGE SCALE GENOMIC DNA]</scope>
    <source>
        <strain evidence="3">OS1</strain>
    </source>
</reference>
<dbReference type="OrthoDB" id="2584at2"/>
<dbReference type="SUPFAM" id="SSF53822">
    <property type="entry name" value="Periplasmic binding protein-like I"/>
    <property type="match status" value="1"/>
</dbReference>
<proteinExistence type="predicted"/>
<evidence type="ECO:0000313" key="2">
    <source>
        <dbReference type="EMBL" id="KRT35915.1"/>
    </source>
</evidence>
<dbReference type="AlphaFoldDB" id="A0A0T5XC21"/>